<evidence type="ECO:0000313" key="4">
    <source>
        <dbReference type="Proteomes" id="UP000198226"/>
    </source>
</evidence>
<proteinExistence type="predicted"/>
<gene>
    <name evidence="3" type="ORF">GA0070623_3507</name>
</gene>
<dbReference type="AlphaFoldDB" id="A0A1C5JIT9"/>
<evidence type="ECO:0000313" key="3">
    <source>
        <dbReference type="EMBL" id="SCG70398.1"/>
    </source>
</evidence>
<feature type="transmembrane region" description="Helical" evidence="2">
    <location>
        <begin position="46"/>
        <end position="63"/>
    </location>
</feature>
<protein>
    <submittedName>
        <fullName evidence="3">Uncharacterized protein</fullName>
    </submittedName>
</protein>
<accession>A0A1C5JIT9</accession>
<sequence length="266" mass="28075">MSAADHSRGTSAPARSPDHSSLVANLVTAAAGFVSLVQVLRADPWWPLWVLTAALALVGLLAYRLRQRRWLAASVSLGLLLLLGGAGVLLAVTRPDHRTATAGPTSTAPTAGPTTAAPAAGPTAPASTTSAPTSSAPTPTGPATVLFSDVVQLGKKTGVELDRGRAERRNTQDADVDVYLDWGYILYSSARHSAMYDDSNKGPERDADARCRDYRESGQQSFAHHYIGGGNQQYCFTTSEGHPGWLQAVNTLDDGGLIIKVTVWRG</sequence>
<feature type="compositionally biased region" description="Low complexity" evidence="1">
    <location>
        <begin position="100"/>
        <end position="142"/>
    </location>
</feature>
<keyword evidence="2" id="KW-0812">Transmembrane</keyword>
<feature type="transmembrane region" description="Helical" evidence="2">
    <location>
        <begin position="70"/>
        <end position="92"/>
    </location>
</feature>
<keyword evidence="2" id="KW-1133">Transmembrane helix</keyword>
<organism evidence="3 4">
    <name type="scientific">Micromonospora rifamycinica</name>
    <dbReference type="NCBI Taxonomy" id="291594"/>
    <lineage>
        <taxon>Bacteria</taxon>
        <taxon>Bacillati</taxon>
        <taxon>Actinomycetota</taxon>
        <taxon>Actinomycetes</taxon>
        <taxon>Micromonosporales</taxon>
        <taxon>Micromonosporaceae</taxon>
        <taxon>Micromonospora</taxon>
    </lineage>
</organism>
<feature type="region of interest" description="Disordered" evidence="1">
    <location>
        <begin position="99"/>
        <end position="142"/>
    </location>
</feature>
<keyword evidence="2" id="KW-0472">Membrane</keyword>
<keyword evidence="4" id="KW-1185">Reference proteome</keyword>
<evidence type="ECO:0000256" key="1">
    <source>
        <dbReference type="SAM" id="MobiDB-lite"/>
    </source>
</evidence>
<dbReference type="RefSeq" id="WP_157517457.1">
    <property type="nucleotide sequence ID" value="NZ_LRMV01000015.1"/>
</dbReference>
<dbReference type="EMBL" id="LT607752">
    <property type="protein sequence ID" value="SCG70398.1"/>
    <property type="molecule type" value="Genomic_DNA"/>
</dbReference>
<dbReference type="Proteomes" id="UP000198226">
    <property type="component" value="Chromosome I"/>
</dbReference>
<feature type="transmembrane region" description="Helical" evidence="2">
    <location>
        <begin position="21"/>
        <end position="40"/>
    </location>
</feature>
<reference evidence="4" key="1">
    <citation type="submission" date="2016-06" db="EMBL/GenBank/DDBJ databases">
        <authorList>
            <person name="Varghese N."/>
            <person name="Submissions Spin"/>
        </authorList>
    </citation>
    <scope>NUCLEOTIDE SEQUENCE [LARGE SCALE GENOMIC DNA]</scope>
    <source>
        <strain evidence="4">DSM 44983</strain>
    </source>
</reference>
<name>A0A1C5JIT9_9ACTN</name>
<evidence type="ECO:0000256" key="2">
    <source>
        <dbReference type="SAM" id="Phobius"/>
    </source>
</evidence>
<dbReference type="OrthoDB" id="3396106at2"/>